<proteinExistence type="predicted"/>
<reference evidence="2" key="1">
    <citation type="submission" date="2018-01" db="EMBL/GenBank/DDBJ databases">
        <title>An insight into the sialome of Amazonian anophelines.</title>
        <authorList>
            <person name="Ribeiro J.M."/>
            <person name="Scarpassa V."/>
            <person name="Calvo E."/>
        </authorList>
    </citation>
    <scope>NUCLEOTIDE SEQUENCE</scope>
    <source>
        <tissue evidence="2">Salivary glands</tissue>
    </source>
</reference>
<evidence type="ECO:0000313" key="2">
    <source>
        <dbReference type="EMBL" id="MBW32884.1"/>
    </source>
</evidence>
<sequence>MPLLFRFFAALLGSSSSESLYLRATSASSTTQPVEDEKGAGGGRFFDGTAFRGSVPFFMPLALSFCVSILSMPLPLPPFTELLVLGTGDLDGFAVT</sequence>
<protein>
    <submittedName>
        <fullName evidence="2">Putative secreted peptide</fullName>
    </submittedName>
</protein>
<accession>A0A2M3ZWF6</accession>
<organism evidence="2">
    <name type="scientific">Anopheles braziliensis</name>
    <dbReference type="NCBI Taxonomy" id="58242"/>
    <lineage>
        <taxon>Eukaryota</taxon>
        <taxon>Metazoa</taxon>
        <taxon>Ecdysozoa</taxon>
        <taxon>Arthropoda</taxon>
        <taxon>Hexapoda</taxon>
        <taxon>Insecta</taxon>
        <taxon>Pterygota</taxon>
        <taxon>Neoptera</taxon>
        <taxon>Endopterygota</taxon>
        <taxon>Diptera</taxon>
        <taxon>Nematocera</taxon>
        <taxon>Culicoidea</taxon>
        <taxon>Culicidae</taxon>
        <taxon>Anophelinae</taxon>
        <taxon>Anopheles</taxon>
    </lineage>
</organism>
<feature type="signal peptide" evidence="1">
    <location>
        <begin position="1"/>
        <end position="17"/>
    </location>
</feature>
<name>A0A2M3ZWF6_9DIPT</name>
<evidence type="ECO:0000256" key="1">
    <source>
        <dbReference type="SAM" id="SignalP"/>
    </source>
</evidence>
<feature type="chain" id="PRO_5014863050" evidence="1">
    <location>
        <begin position="18"/>
        <end position="96"/>
    </location>
</feature>
<dbReference type="EMBL" id="GGFM01012133">
    <property type="protein sequence ID" value="MBW32884.1"/>
    <property type="molecule type" value="Transcribed_RNA"/>
</dbReference>
<keyword evidence="1" id="KW-0732">Signal</keyword>
<dbReference type="AlphaFoldDB" id="A0A2M3ZWF6"/>